<dbReference type="GO" id="GO:0005524">
    <property type="term" value="F:ATP binding"/>
    <property type="evidence" value="ECO:0007669"/>
    <property type="project" value="UniProtKB-UniRule"/>
</dbReference>
<evidence type="ECO:0000256" key="8">
    <source>
        <dbReference type="ARBA" id="ARBA00023065"/>
    </source>
</evidence>
<keyword evidence="9 12" id="KW-0472">Membrane</keyword>
<dbReference type="GO" id="GO:0005886">
    <property type="term" value="C:plasma membrane"/>
    <property type="evidence" value="ECO:0007669"/>
    <property type="project" value="UniProtKB-SubCell"/>
</dbReference>
<dbReference type="GO" id="GO:0046933">
    <property type="term" value="F:proton-transporting ATP synthase activity, rotational mechanism"/>
    <property type="evidence" value="ECO:0007669"/>
    <property type="project" value="UniProtKB-UniRule"/>
</dbReference>
<dbReference type="Proteomes" id="UP000254575">
    <property type="component" value="Unassembled WGS sequence"/>
</dbReference>
<evidence type="ECO:0000256" key="4">
    <source>
        <dbReference type="ARBA" id="ARBA00011648"/>
    </source>
</evidence>
<accession>A0A380MZA2</accession>
<dbReference type="InterPro" id="IPR035968">
    <property type="entry name" value="ATP_synth_F1_ATPase_gsu"/>
</dbReference>
<dbReference type="PANTHER" id="PTHR11693:SF22">
    <property type="entry name" value="ATP SYNTHASE SUBUNIT GAMMA, MITOCHONDRIAL"/>
    <property type="match status" value="1"/>
</dbReference>
<evidence type="ECO:0000256" key="10">
    <source>
        <dbReference type="ARBA" id="ARBA00023196"/>
    </source>
</evidence>
<proteinExistence type="inferred from homology"/>
<evidence type="ECO:0000256" key="9">
    <source>
        <dbReference type="ARBA" id="ARBA00023136"/>
    </source>
</evidence>
<dbReference type="HAMAP" id="MF_00815">
    <property type="entry name" value="ATP_synth_gamma_bact"/>
    <property type="match status" value="1"/>
</dbReference>
<comment type="subunit">
    <text evidence="4 12">F-type ATPases have 2 components, CF(1) - the catalytic core - and CF(0) - the membrane proton channel. CF(1) has five subunits: alpha(3), beta(3), gamma(1), delta(1), epsilon(1). CF(0) has three main subunits: a, b and c.</text>
</comment>
<evidence type="ECO:0000256" key="12">
    <source>
        <dbReference type="HAMAP-Rule" id="MF_00815"/>
    </source>
</evidence>
<keyword evidence="11 12" id="KW-0066">ATP synthesis</keyword>
<keyword evidence="7 12" id="KW-0375">Hydrogen ion transport</keyword>
<dbReference type="InterPro" id="IPR023632">
    <property type="entry name" value="ATP_synth_F1_gsu_CS"/>
</dbReference>
<dbReference type="FunFam" id="1.10.287.80:FF:000005">
    <property type="entry name" value="ATP synthase gamma chain"/>
    <property type="match status" value="1"/>
</dbReference>
<evidence type="ECO:0000256" key="6">
    <source>
        <dbReference type="ARBA" id="ARBA00022475"/>
    </source>
</evidence>
<keyword evidence="5 12" id="KW-0813">Transport</keyword>
<dbReference type="CDD" id="cd12151">
    <property type="entry name" value="F1-ATPase_gamma"/>
    <property type="match status" value="1"/>
</dbReference>
<keyword evidence="14" id="KW-1185">Reference proteome</keyword>
<comment type="function">
    <text evidence="1 12">Produces ATP from ADP in the presence of a proton gradient across the membrane. The gamma chain is believed to be important in regulating ATPase activity and the flow of protons through the CF(0) complex.</text>
</comment>
<keyword evidence="8 12" id="KW-0406">Ion transport</keyword>
<dbReference type="AlphaFoldDB" id="A0A380MZA2"/>
<sequence length="291" mass="32426">MSNAKEIRGQIKNIKNTQKITRAMEMVAASKIRRVQDQMRVGRPYAESILRVIAHLVKASTAKQHLFLTGYEKEAIEKVGYILISTDRGLCGGLNINLFKTFLQHVRDQKAQGRKVVASVFGRKGVSFLSQANIPIISAVENYPEAPEIQDLIGAVHPMIEAFERGEIQQIYIVGNTFINAMAQKPTIERLLPANIAHGDGKTASHSWDYVYDSSPDELLERLMKRYLESIVRQAMLENIVSEMSARMIAMKNASDNAGSLINELQLKYNKARQAAITQELTEIVAGADAV</sequence>
<evidence type="ECO:0000313" key="14">
    <source>
        <dbReference type="Proteomes" id="UP000254575"/>
    </source>
</evidence>
<protein>
    <recommendedName>
        <fullName evidence="12">ATP synthase gamma chain</fullName>
    </recommendedName>
    <alternativeName>
        <fullName evidence="12">ATP synthase F1 sector gamma subunit</fullName>
    </alternativeName>
    <alternativeName>
        <fullName evidence="12">F-ATPase gamma subunit</fullName>
    </alternativeName>
</protein>
<dbReference type="Gene3D" id="1.10.287.80">
    <property type="entry name" value="ATP synthase, gamma subunit, helix hairpin domain"/>
    <property type="match status" value="1"/>
</dbReference>
<evidence type="ECO:0000256" key="2">
    <source>
        <dbReference type="ARBA" id="ARBA00004170"/>
    </source>
</evidence>
<evidence type="ECO:0000256" key="11">
    <source>
        <dbReference type="ARBA" id="ARBA00023310"/>
    </source>
</evidence>
<evidence type="ECO:0000256" key="1">
    <source>
        <dbReference type="ARBA" id="ARBA00003456"/>
    </source>
</evidence>
<evidence type="ECO:0000256" key="3">
    <source>
        <dbReference type="ARBA" id="ARBA00007681"/>
    </source>
</evidence>
<dbReference type="PROSITE" id="PS00153">
    <property type="entry name" value="ATPASE_GAMMA"/>
    <property type="match status" value="1"/>
</dbReference>
<dbReference type="PANTHER" id="PTHR11693">
    <property type="entry name" value="ATP SYNTHASE GAMMA CHAIN"/>
    <property type="match status" value="1"/>
</dbReference>
<comment type="similarity">
    <text evidence="3 12">Belongs to the ATPase gamma chain family.</text>
</comment>
<dbReference type="Pfam" id="PF00231">
    <property type="entry name" value="ATP-synt"/>
    <property type="match status" value="1"/>
</dbReference>
<dbReference type="OrthoDB" id="9812769at2"/>
<dbReference type="NCBIfam" id="TIGR01146">
    <property type="entry name" value="ATPsyn_F1gamma"/>
    <property type="match status" value="1"/>
</dbReference>
<dbReference type="NCBIfam" id="NF004144">
    <property type="entry name" value="PRK05621.1-1"/>
    <property type="match status" value="1"/>
</dbReference>
<dbReference type="SUPFAM" id="SSF52943">
    <property type="entry name" value="ATP synthase (F1-ATPase), gamma subunit"/>
    <property type="match status" value="1"/>
</dbReference>
<dbReference type="InterPro" id="IPR000131">
    <property type="entry name" value="ATP_synth_F1_gsu"/>
</dbReference>
<dbReference type="PRINTS" id="PR00126">
    <property type="entry name" value="ATPASEGAMMA"/>
</dbReference>
<dbReference type="GO" id="GO:0042777">
    <property type="term" value="P:proton motive force-driven plasma membrane ATP synthesis"/>
    <property type="evidence" value="ECO:0007669"/>
    <property type="project" value="UniProtKB-UniRule"/>
</dbReference>
<evidence type="ECO:0000256" key="5">
    <source>
        <dbReference type="ARBA" id="ARBA00022448"/>
    </source>
</evidence>
<dbReference type="GO" id="GO:0045259">
    <property type="term" value="C:proton-transporting ATP synthase complex"/>
    <property type="evidence" value="ECO:0007669"/>
    <property type="project" value="UniProtKB-KW"/>
</dbReference>
<keyword evidence="10 12" id="KW-0139">CF(1)</keyword>
<keyword evidence="6 12" id="KW-1003">Cell membrane</keyword>
<dbReference type="EMBL" id="UHIA01000004">
    <property type="protein sequence ID" value="SUO97011.1"/>
    <property type="molecule type" value="Genomic_DNA"/>
</dbReference>
<comment type="subcellular location">
    <subcellularLocation>
        <location evidence="12">Cell membrane</location>
        <topology evidence="12">Peripheral membrane protein</topology>
    </subcellularLocation>
    <subcellularLocation>
        <location evidence="2">Membrane</location>
        <topology evidence="2">Peripheral membrane protein</topology>
    </subcellularLocation>
</comment>
<dbReference type="RefSeq" id="WP_115218524.1">
    <property type="nucleotide sequence ID" value="NZ_UHIA01000004.1"/>
</dbReference>
<dbReference type="Gene3D" id="3.40.1380.10">
    <property type="match status" value="1"/>
</dbReference>
<evidence type="ECO:0000256" key="7">
    <source>
        <dbReference type="ARBA" id="ARBA00022781"/>
    </source>
</evidence>
<reference evidence="13 14" key="1">
    <citation type="submission" date="2018-06" db="EMBL/GenBank/DDBJ databases">
        <authorList>
            <consortium name="Pathogen Informatics"/>
            <person name="Doyle S."/>
        </authorList>
    </citation>
    <scope>NUCLEOTIDE SEQUENCE [LARGE SCALE GENOMIC DNA]</scope>
    <source>
        <strain evidence="13 14">NCTC10717</strain>
    </source>
</reference>
<organism evidence="13 14">
    <name type="scientific">Suttonella indologenes</name>
    <dbReference type="NCBI Taxonomy" id="13276"/>
    <lineage>
        <taxon>Bacteria</taxon>
        <taxon>Pseudomonadati</taxon>
        <taxon>Pseudomonadota</taxon>
        <taxon>Gammaproteobacteria</taxon>
        <taxon>Cardiobacteriales</taxon>
        <taxon>Cardiobacteriaceae</taxon>
        <taxon>Suttonella</taxon>
    </lineage>
</organism>
<gene>
    <name evidence="12 13" type="primary">atpG</name>
    <name evidence="13" type="ORF">NCTC10717_01299</name>
</gene>
<evidence type="ECO:0000313" key="13">
    <source>
        <dbReference type="EMBL" id="SUO97011.1"/>
    </source>
</evidence>
<name>A0A380MZA2_9GAMM</name>